<dbReference type="Gene3D" id="3.40.50.1860">
    <property type="match status" value="2"/>
</dbReference>
<evidence type="ECO:0000313" key="3">
    <source>
        <dbReference type="EMBL" id="NML95623.1"/>
    </source>
</evidence>
<dbReference type="GO" id="GO:0047661">
    <property type="term" value="F:amino-acid racemase activity"/>
    <property type="evidence" value="ECO:0007669"/>
    <property type="project" value="InterPro"/>
</dbReference>
<sequence>MKLIGVLGGTNWPSTILPYRLLNEEVESRLGERHSARIVLYSIDYHHIRSAYSADWSVIPSLLRREIDTLMRFAPDCWMIANNTLHKIYDQLAPGLPAAPPMFHAIMLVRAHLLESRTHKALLLGTRFTMEDGYYADPLVAAGIEVVIPQEEDRIRIGAIQTRLANGEMDAAFTSYFAQLIEAHAAQGCEAVILGCTELPLAITTASSVLPLVDPLVLQCRACVDFALR</sequence>
<keyword evidence="4" id="KW-1185">Reference proteome</keyword>
<dbReference type="Pfam" id="PF01177">
    <property type="entry name" value="Asp_Glu_race"/>
    <property type="match status" value="1"/>
</dbReference>
<comment type="similarity">
    <text evidence="1">Belongs to the aspartate/glutamate racemases family.</text>
</comment>
<dbReference type="PANTHER" id="PTHR21198">
    <property type="entry name" value="GLUTAMATE RACEMASE"/>
    <property type="match status" value="1"/>
</dbReference>
<dbReference type="RefSeq" id="WP_169494829.1">
    <property type="nucleotide sequence ID" value="NZ_JABBGM010000011.1"/>
</dbReference>
<accession>A0A7Y0BSJ0</accession>
<dbReference type="EMBL" id="JABBGM010000011">
    <property type="protein sequence ID" value="NML95623.1"/>
    <property type="molecule type" value="Genomic_DNA"/>
</dbReference>
<protein>
    <submittedName>
        <fullName evidence="3">Amino acid racemase</fullName>
        <ecNumber evidence="3">5.1.1.-</ecNumber>
    </submittedName>
</protein>
<dbReference type="EC" id="5.1.1.-" evidence="3"/>
<reference evidence="3 4" key="1">
    <citation type="submission" date="2020-04" db="EMBL/GenBank/DDBJ databases">
        <title>Novosphingobium sp. TW-4 isolated from soil.</title>
        <authorList>
            <person name="Dahal R.H."/>
            <person name="Chaudhary D.K."/>
        </authorList>
    </citation>
    <scope>NUCLEOTIDE SEQUENCE [LARGE SCALE GENOMIC DNA]</scope>
    <source>
        <strain evidence="3 4">TW-4</strain>
    </source>
</reference>
<gene>
    <name evidence="3" type="ORF">HHL27_18270</name>
</gene>
<name>A0A7Y0BSJ0_9SPHN</name>
<dbReference type="SUPFAM" id="SSF53681">
    <property type="entry name" value="Aspartate/glutamate racemase"/>
    <property type="match status" value="2"/>
</dbReference>
<keyword evidence="2 3" id="KW-0413">Isomerase</keyword>
<dbReference type="PANTHER" id="PTHR21198:SF7">
    <property type="entry name" value="ASPARTATE-GLUTAMATE RACEMASE FAMILY"/>
    <property type="match status" value="1"/>
</dbReference>
<dbReference type="InterPro" id="IPR015942">
    <property type="entry name" value="Asp/Glu/hydantoin_racemase"/>
</dbReference>
<evidence type="ECO:0000256" key="2">
    <source>
        <dbReference type="ARBA" id="ARBA00023235"/>
    </source>
</evidence>
<dbReference type="NCBIfam" id="TIGR00035">
    <property type="entry name" value="asp_race"/>
    <property type="match status" value="1"/>
</dbReference>
<dbReference type="AlphaFoldDB" id="A0A7Y0BSJ0"/>
<organism evidence="3 4">
    <name type="scientific">Novosphingobium olei</name>
    <dbReference type="NCBI Taxonomy" id="2728851"/>
    <lineage>
        <taxon>Bacteria</taxon>
        <taxon>Pseudomonadati</taxon>
        <taxon>Pseudomonadota</taxon>
        <taxon>Alphaproteobacteria</taxon>
        <taxon>Sphingomonadales</taxon>
        <taxon>Sphingomonadaceae</taxon>
        <taxon>Novosphingobium</taxon>
    </lineage>
</organism>
<comment type="caution">
    <text evidence="3">The sequence shown here is derived from an EMBL/GenBank/DDBJ whole genome shotgun (WGS) entry which is preliminary data.</text>
</comment>
<dbReference type="InterPro" id="IPR001920">
    <property type="entry name" value="Asp/Glu_race"/>
</dbReference>
<evidence type="ECO:0000256" key="1">
    <source>
        <dbReference type="ARBA" id="ARBA00007847"/>
    </source>
</evidence>
<proteinExistence type="inferred from homology"/>
<dbReference type="InterPro" id="IPR004380">
    <property type="entry name" value="Asp_race"/>
</dbReference>
<evidence type="ECO:0000313" key="4">
    <source>
        <dbReference type="Proteomes" id="UP000583556"/>
    </source>
</evidence>
<dbReference type="Proteomes" id="UP000583556">
    <property type="component" value="Unassembled WGS sequence"/>
</dbReference>